<protein>
    <recommendedName>
        <fullName evidence="3">Outer membrane protein beta-barrel domain-containing protein</fullName>
    </recommendedName>
</protein>
<organism evidence="1 2">
    <name type="scientific">Longibacter salinarum</name>
    <dbReference type="NCBI Taxonomy" id="1850348"/>
    <lineage>
        <taxon>Bacteria</taxon>
        <taxon>Pseudomonadati</taxon>
        <taxon>Rhodothermota</taxon>
        <taxon>Rhodothermia</taxon>
        <taxon>Rhodothermales</taxon>
        <taxon>Salisaetaceae</taxon>
        <taxon>Longibacter</taxon>
    </lineage>
</organism>
<keyword evidence="2" id="KW-1185">Reference proteome</keyword>
<evidence type="ECO:0000313" key="2">
    <source>
        <dbReference type="Proteomes" id="UP000220102"/>
    </source>
</evidence>
<dbReference type="AlphaFoldDB" id="A0A2A8CZ36"/>
<dbReference type="EMBL" id="PDEQ01000003">
    <property type="protein sequence ID" value="PEN13890.1"/>
    <property type="molecule type" value="Genomic_DNA"/>
</dbReference>
<comment type="caution">
    <text evidence="1">The sequence shown here is derived from an EMBL/GenBank/DDBJ whole genome shotgun (WGS) entry which is preliminary data.</text>
</comment>
<evidence type="ECO:0000313" key="1">
    <source>
        <dbReference type="EMBL" id="PEN13890.1"/>
    </source>
</evidence>
<reference evidence="1 2" key="1">
    <citation type="submission" date="2017-10" db="EMBL/GenBank/DDBJ databases">
        <title>Draft genome of Longibacter Salinarum.</title>
        <authorList>
            <person name="Goh K.M."/>
            <person name="Shamsir M.S."/>
            <person name="Lim S.W."/>
        </authorList>
    </citation>
    <scope>NUCLEOTIDE SEQUENCE [LARGE SCALE GENOMIC DNA]</scope>
    <source>
        <strain evidence="1 2">KCTC 52045</strain>
    </source>
</reference>
<proteinExistence type="predicted"/>
<gene>
    <name evidence="1" type="ORF">CRI94_07475</name>
</gene>
<evidence type="ECO:0008006" key="3">
    <source>
        <dbReference type="Google" id="ProtNLM"/>
    </source>
</evidence>
<name>A0A2A8CZ36_9BACT</name>
<accession>A0A2A8CZ36</accession>
<dbReference type="Proteomes" id="UP000220102">
    <property type="component" value="Unassembled WGS sequence"/>
</dbReference>
<sequence>MNPALSRRGNVQYDVATGLSAQAGVERSRFGCSGGFCDGADVSYTATGIALGIRYGSTTSGGPFGRLGAVDHTLYAEANQGTYEEISDGGLGFEMGGGYAIAVPPNVYLTPGVAYTRCSVESADGVSSPVVVMVRRIGVRYAF</sequence>
<dbReference type="InterPro" id="IPR011250">
    <property type="entry name" value="OMP/PagP_B-barrel"/>
</dbReference>
<dbReference type="SUPFAM" id="SSF56925">
    <property type="entry name" value="OMPA-like"/>
    <property type="match status" value="1"/>
</dbReference>